<sequence>MEPLTETQIRAAFVNCSKGEAQRLNLPRDLADVAWDDLDYLGWRDPQAPARGYLVAEHDGRPLGLVLRAPGVGVGRRASMCSLCMTVRSGGVALMVAPRAGKAGQRGHSVGTPMCSDLACSAYVRGRASASSPVLQETLTTEQRIERLVANVEVFVGRVLREE</sequence>
<protein>
    <submittedName>
        <fullName evidence="2">FBP domain-containing protein</fullName>
    </submittedName>
</protein>
<dbReference type="InterPro" id="IPR032330">
    <property type="entry name" value="EF-G-binding_C"/>
</dbReference>
<reference evidence="3" key="1">
    <citation type="journal article" date="2019" name="Int. J. Syst. Evol. Microbiol.">
        <title>The Global Catalogue of Microorganisms (GCM) 10K type strain sequencing project: providing services to taxonomists for standard genome sequencing and annotation.</title>
        <authorList>
            <consortium name="The Broad Institute Genomics Platform"/>
            <consortium name="The Broad Institute Genome Sequencing Center for Infectious Disease"/>
            <person name="Wu L."/>
            <person name="Ma J."/>
        </authorList>
    </citation>
    <scope>NUCLEOTIDE SEQUENCE [LARGE SCALE GENOMIC DNA]</scope>
    <source>
        <strain evidence="3">CCUG 54522</strain>
    </source>
</reference>
<gene>
    <name evidence="2" type="ORF">ACFPYL_05970</name>
</gene>
<comment type="caution">
    <text evidence="2">The sequence shown here is derived from an EMBL/GenBank/DDBJ whole genome shotgun (WGS) entry which is preliminary data.</text>
</comment>
<organism evidence="2 3">
    <name type="scientific">Nocardioides hankookensis</name>
    <dbReference type="NCBI Taxonomy" id="443157"/>
    <lineage>
        <taxon>Bacteria</taxon>
        <taxon>Bacillati</taxon>
        <taxon>Actinomycetota</taxon>
        <taxon>Actinomycetes</taxon>
        <taxon>Propionibacteriales</taxon>
        <taxon>Nocardioidaceae</taxon>
        <taxon>Nocardioides</taxon>
    </lineage>
</organism>
<feature type="domain" description="Elongation factor G-binding protein C-terminal treble-clef zinc-finger" evidence="1">
    <location>
        <begin position="8"/>
        <end position="159"/>
    </location>
</feature>
<dbReference type="Pfam" id="PF16571">
    <property type="entry name" value="FBP_C"/>
    <property type="match status" value="1"/>
</dbReference>
<dbReference type="EMBL" id="JBHSRJ010000003">
    <property type="protein sequence ID" value="MFC6042608.1"/>
    <property type="molecule type" value="Genomic_DNA"/>
</dbReference>
<dbReference type="Proteomes" id="UP001596135">
    <property type="component" value="Unassembled WGS sequence"/>
</dbReference>
<evidence type="ECO:0000259" key="1">
    <source>
        <dbReference type="Pfam" id="PF16571"/>
    </source>
</evidence>
<evidence type="ECO:0000313" key="2">
    <source>
        <dbReference type="EMBL" id="MFC6042608.1"/>
    </source>
</evidence>
<dbReference type="RefSeq" id="WP_379151631.1">
    <property type="nucleotide sequence ID" value="NZ_JBHSRJ010000003.1"/>
</dbReference>
<proteinExistence type="predicted"/>
<accession>A0ABW1LGX0</accession>
<evidence type="ECO:0000313" key="3">
    <source>
        <dbReference type="Proteomes" id="UP001596135"/>
    </source>
</evidence>
<keyword evidence="3" id="KW-1185">Reference proteome</keyword>
<name>A0ABW1LGX0_9ACTN</name>